<sequence>MQGLDRPPPASGRSSERFGRYVHVHGDLHHGTIYSNYAVGTDRHGPVTEEFSLLYLQGIGRGPRQRDPGLESDAHRRAGLCSVHPERVCPARVHEADGSWTKVRNQALWILRDAYAACGKVLCVLGPRSGHLHHSAGVRTHVACEV</sequence>
<organism evidence="1">
    <name type="scientific">Culex pipiens</name>
    <name type="common">House mosquito</name>
    <dbReference type="NCBI Taxonomy" id="7175"/>
    <lineage>
        <taxon>Eukaryota</taxon>
        <taxon>Metazoa</taxon>
        <taxon>Ecdysozoa</taxon>
        <taxon>Arthropoda</taxon>
        <taxon>Hexapoda</taxon>
        <taxon>Insecta</taxon>
        <taxon>Pterygota</taxon>
        <taxon>Neoptera</taxon>
        <taxon>Endopterygota</taxon>
        <taxon>Diptera</taxon>
        <taxon>Nematocera</taxon>
        <taxon>Culicoidea</taxon>
        <taxon>Culicidae</taxon>
        <taxon>Culicinae</taxon>
        <taxon>Culicini</taxon>
        <taxon>Culex</taxon>
        <taxon>Culex</taxon>
    </lineage>
</organism>
<proteinExistence type="predicted"/>
<dbReference type="AlphaFoldDB" id="A0A8D8JX99"/>
<name>A0A8D8JX99_CULPI</name>
<reference evidence="1" key="1">
    <citation type="submission" date="2021-05" db="EMBL/GenBank/DDBJ databases">
        <authorList>
            <person name="Alioto T."/>
            <person name="Alioto T."/>
            <person name="Gomez Garrido J."/>
        </authorList>
    </citation>
    <scope>NUCLEOTIDE SEQUENCE</scope>
</reference>
<dbReference type="EMBL" id="HBUE01192878">
    <property type="protein sequence ID" value="CAG6526016.1"/>
    <property type="molecule type" value="Transcribed_RNA"/>
</dbReference>
<evidence type="ECO:0000313" key="1">
    <source>
        <dbReference type="EMBL" id="CAG6577727.1"/>
    </source>
</evidence>
<protein>
    <submittedName>
        <fullName evidence="1">(northern house mosquito) hypothetical protein</fullName>
    </submittedName>
</protein>
<accession>A0A8D8JX99</accession>
<dbReference type="EMBL" id="HBUE01298835">
    <property type="protein sequence ID" value="CAG6577727.1"/>
    <property type="molecule type" value="Transcribed_RNA"/>
</dbReference>